<keyword evidence="4" id="KW-0677">Repeat</keyword>
<organism evidence="10 11">
    <name type="scientific">Thermodesulfitimonas autotrophica</name>
    <dbReference type="NCBI Taxonomy" id="1894989"/>
    <lineage>
        <taxon>Bacteria</taxon>
        <taxon>Bacillati</taxon>
        <taxon>Bacillota</taxon>
        <taxon>Clostridia</taxon>
        <taxon>Thermoanaerobacterales</taxon>
        <taxon>Thermoanaerobacteraceae</taxon>
        <taxon>Thermodesulfitimonas</taxon>
    </lineage>
</organism>
<comment type="caution">
    <text evidence="10">The sequence shown here is derived from an EMBL/GenBank/DDBJ whole genome shotgun (WGS) entry which is preliminary data.</text>
</comment>
<evidence type="ECO:0000256" key="5">
    <source>
        <dbReference type="ARBA" id="ARBA00022801"/>
    </source>
</evidence>
<gene>
    <name evidence="10" type="ORF">EDD75_1792</name>
</gene>
<evidence type="ECO:0000313" key="11">
    <source>
        <dbReference type="Proteomes" id="UP000282654"/>
    </source>
</evidence>
<dbReference type="GO" id="GO:0008234">
    <property type="term" value="F:cysteine-type peptidase activity"/>
    <property type="evidence" value="ECO:0007669"/>
    <property type="project" value="UniProtKB-KW"/>
</dbReference>
<dbReference type="SUPFAM" id="SSF54001">
    <property type="entry name" value="Cysteine proteinases"/>
    <property type="match status" value="1"/>
</dbReference>
<dbReference type="Pfam" id="PF00877">
    <property type="entry name" value="NLPC_P60"/>
    <property type="match status" value="1"/>
</dbReference>
<dbReference type="SUPFAM" id="SSF54106">
    <property type="entry name" value="LysM domain"/>
    <property type="match status" value="1"/>
</dbReference>
<comment type="similarity">
    <text evidence="1">Belongs to the peptidase C40 family.</text>
</comment>
<dbReference type="Pfam" id="PF01476">
    <property type="entry name" value="LysM"/>
    <property type="match status" value="1"/>
</dbReference>
<evidence type="ECO:0000256" key="3">
    <source>
        <dbReference type="ARBA" id="ARBA00022729"/>
    </source>
</evidence>
<evidence type="ECO:0000256" key="2">
    <source>
        <dbReference type="ARBA" id="ARBA00022670"/>
    </source>
</evidence>
<protein>
    <submittedName>
        <fullName evidence="10">LysM domain-containing protein</fullName>
    </submittedName>
</protein>
<dbReference type="Gene3D" id="3.10.350.10">
    <property type="entry name" value="LysM domain"/>
    <property type="match status" value="1"/>
</dbReference>
<keyword evidence="6" id="KW-0788">Thiol protease</keyword>
<dbReference type="InterPro" id="IPR018392">
    <property type="entry name" value="LysM"/>
</dbReference>
<dbReference type="Proteomes" id="UP000282654">
    <property type="component" value="Unassembled WGS sequence"/>
</dbReference>
<feature type="domain" description="LysM" evidence="8">
    <location>
        <begin position="48"/>
        <end position="91"/>
    </location>
</feature>
<dbReference type="InterPro" id="IPR000064">
    <property type="entry name" value="NLP_P60_dom"/>
</dbReference>
<dbReference type="PANTHER" id="PTHR47053:SF1">
    <property type="entry name" value="MUREIN DD-ENDOPEPTIDASE MEPH-RELATED"/>
    <property type="match status" value="1"/>
</dbReference>
<feature type="chain" id="PRO_5017981977" evidence="7">
    <location>
        <begin position="46"/>
        <end position="245"/>
    </location>
</feature>
<dbReference type="InterPro" id="IPR036779">
    <property type="entry name" value="LysM_dom_sf"/>
</dbReference>
<evidence type="ECO:0000259" key="9">
    <source>
        <dbReference type="PROSITE" id="PS51935"/>
    </source>
</evidence>
<proteinExistence type="inferred from homology"/>
<dbReference type="PROSITE" id="PS51782">
    <property type="entry name" value="LYSM"/>
    <property type="match status" value="1"/>
</dbReference>
<feature type="domain" description="NlpC/P60" evidence="9">
    <location>
        <begin position="118"/>
        <end position="241"/>
    </location>
</feature>
<dbReference type="RefSeq" id="WP_123931203.1">
    <property type="nucleotide sequence ID" value="NZ_RKRE01000003.1"/>
</dbReference>
<evidence type="ECO:0000256" key="1">
    <source>
        <dbReference type="ARBA" id="ARBA00007074"/>
    </source>
</evidence>
<dbReference type="PROSITE" id="PS51935">
    <property type="entry name" value="NLPC_P60"/>
    <property type="match status" value="1"/>
</dbReference>
<evidence type="ECO:0000313" key="10">
    <source>
        <dbReference type="EMBL" id="RPF42685.1"/>
    </source>
</evidence>
<sequence length="245" mass="26386">MVFACSGQLLKRIFRRLRQLSSMVAVATTLSLLTTVSTFPPPAFAAPGYYTVKQGDSLWVIARRCGTSVAALKQANNLRSEALKPGQVLRIPRPQGTPGQTARARAAARRAPLPARSGDDIHDLLTYARSLLGIRYRWAGESPATGFDCSGFTKHVFGRFGVALPHSAAAQYSCGVPVARAELMPGDLLFFHTSGSGIDHAAIYCGDGRFIHASSCGGCVRVDALTEPYWSSHLVGARRLLEVKR</sequence>
<keyword evidence="2" id="KW-0645">Protease</keyword>
<keyword evidence="3 7" id="KW-0732">Signal</keyword>
<dbReference type="SMART" id="SM00257">
    <property type="entry name" value="LysM"/>
    <property type="match status" value="1"/>
</dbReference>
<evidence type="ECO:0000256" key="7">
    <source>
        <dbReference type="SAM" id="SignalP"/>
    </source>
</evidence>
<dbReference type="PANTHER" id="PTHR47053">
    <property type="entry name" value="MUREIN DD-ENDOPEPTIDASE MEPH-RELATED"/>
    <property type="match status" value="1"/>
</dbReference>
<dbReference type="EMBL" id="RKRE01000003">
    <property type="protein sequence ID" value="RPF42685.1"/>
    <property type="molecule type" value="Genomic_DNA"/>
</dbReference>
<dbReference type="OrthoDB" id="9808890at2"/>
<evidence type="ECO:0000259" key="8">
    <source>
        <dbReference type="PROSITE" id="PS51782"/>
    </source>
</evidence>
<name>A0A3N5BAG8_9THEO</name>
<reference evidence="10 11" key="1">
    <citation type="submission" date="2018-11" db="EMBL/GenBank/DDBJ databases">
        <title>Genomic Encyclopedia of Type Strains, Phase IV (KMG-IV): sequencing the most valuable type-strain genomes for metagenomic binning, comparative biology and taxonomic classification.</title>
        <authorList>
            <person name="Goeker M."/>
        </authorList>
    </citation>
    <scope>NUCLEOTIDE SEQUENCE [LARGE SCALE GENOMIC DNA]</scope>
    <source>
        <strain evidence="10 11">DSM 102936</strain>
    </source>
</reference>
<feature type="signal peptide" evidence="7">
    <location>
        <begin position="1"/>
        <end position="45"/>
    </location>
</feature>
<dbReference type="Gene3D" id="3.90.1720.10">
    <property type="entry name" value="endopeptidase domain like (from Nostoc punctiforme)"/>
    <property type="match status" value="1"/>
</dbReference>
<evidence type="ECO:0000256" key="6">
    <source>
        <dbReference type="ARBA" id="ARBA00022807"/>
    </source>
</evidence>
<dbReference type="CDD" id="cd00118">
    <property type="entry name" value="LysM"/>
    <property type="match status" value="1"/>
</dbReference>
<dbReference type="AlphaFoldDB" id="A0A3N5BAG8"/>
<evidence type="ECO:0000256" key="4">
    <source>
        <dbReference type="ARBA" id="ARBA00022737"/>
    </source>
</evidence>
<accession>A0A3N5BAG8</accession>
<keyword evidence="5" id="KW-0378">Hydrolase</keyword>
<dbReference type="GO" id="GO:0006508">
    <property type="term" value="P:proteolysis"/>
    <property type="evidence" value="ECO:0007669"/>
    <property type="project" value="UniProtKB-KW"/>
</dbReference>
<keyword evidence="11" id="KW-1185">Reference proteome</keyword>
<dbReference type="InterPro" id="IPR038765">
    <property type="entry name" value="Papain-like_cys_pep_sf"/>
</dbReference>
<dbReference type="InterPro" id="IPR051202">
    <property type="entry name" value="Peptidase_C40"/>
</dbReference>